<dbReference type="Proteomes" id="UP000326364">
    <property type="component" value="Unassembled WGS sequence"/>
</dbReference>
<keyword evidence="6" id="KW-1185">Reference proteome</keyword>
<dbReference type="AlphaFoldDB" id="A0A5J5HU52"/>
<feature type="domain" description="Integrase catalytic" evidence="2">
    <location>
        <begin position="129"/>
        <end position="313"/>
    </location>
</feature>
<dbReference type="NCBIfam" id="NF033594">
    <property type="entry name" value="transpos_ISNCY_2"/>
    <property type="match status" value="1"/>
</dbReference>
<evidence type="ECO:0000313" key="3">
    <source>
        <dbReference type="EMBL" id="KAA9013111.1"/>
    </source>
</evidence>
<dbReference type="Proteomes" id="UP000325933">
    <property type="component" value="Unassembled WGS sequence"/>
</dbReference>
<organism evidence="4 5">
    <name type="scientific">Sphingobium limneticum</name>
    <dbReference type="NCBI Taxonomy" id="1007511"/>
    <lineage>
        <taxon>Bacteria</taxon>
        <taxon>Pseudomonadati</taxon>
        <taxon>Pseudomonadota</taxon>
        <taxon>Alphaproteobacteria</taxon>
        <taxon>Sphingomonadales</taxon>
        <taxon>Sphingomonadaceae</taxon>
        <taxon>Sphingobium</taxon>
    </lineage>
</organism>
<name>A0A5J5HU52_9SPHN</name>
<dbReference type="InterPro" id="IPR009057">
    <property type="entry name" value="Homeodomain-like_sf"/>
</dbReference>
<accession>A0A5J5HU52</accession>
<evidence type="ECO:0000313" key="4">
    <source>
        <dbReference type="EMBL" id="KAA9025409.1"/>
    </source>
</evidence>
<dbReference type="PANTHER" id="PTHR35004">
    <property type="entry name" value="TRANSPOSASE RV3428C-RELATED"/>
    <property type="match status" value="1"/>
</dbReference>
<reference evidence="5 6" key="1">
    <citation type="submission" date="2019-09" db="EMBL/GenBank/DDBJ databases">
        <authorList>
            <person name="Feng G."/>
        </authorList>
    </citation>
    <scope>NUCLEOTIDE SEQUENCE [LARGE SCALE GENOMIC DNA]</scope>
    <source>
        <strain evidence="4 5">KACC 19283</strain>
        <strain evidence="3 6">KACC 19284</strain>
    </source>
</reference>
<dbReference type="SUPFAM" id="SSF53098">
    <property type="entry name" value="Ribonuclease H-like"/>
    <property type="match status" value="1"/>
</dbReference>
<dbReference type="GO" id="GO:0003676">
    <property type="term" value="F:nucleic acid binding"/>
    <property type="evidence" value="ECO:0007669"/>
    <property type="project" value="InterPro"/>
</dbReference>
<feature type="region of interest" description="Disordered" evidence="1">
    <location>
        <begin position="407"/>
        <end position="472"/>
    </location>
</feature>
<evidence type="ECO:0000259" key="2">
    <source>
        <dbReference type="PROSITE" id="PS50994"/>
    </source>
</evidence>
<proteinExistence type="predicted"/>
<evidence type="ECO:0000313" key="5">
    <source>
        <dbReference type="Proteomes" id="UP000325933"/>
    </source>
</evidence>
<dbReference type="Pfam" id="PF13565">
    <property type="entry name" value="HTH_32"/>
    <property type="match status" value="1"/>
</dbReference>
<evidence type="ECO:0000256" key="1">
    <source>
        <dbReference type="SAM" id="MobiDB-lite"/>
    </source>
</evidence>
<dbReference type="EMBL" id="VYQA01000018">
    <property type="protein sequence ID" value="KAA9025409.1"/>
    <property type="molecule type" value="Genomic_DNA"/>
</dbReference>
<sequence length="472" mass="53909">MTVLAMSAAEITRFDTLMRLDRGEIRVTDAMELLGLARRQVYRLLSRLREDGASGLVSRKRGRPSNRRYSDAFRAEVATLVREHYADFGPTLAREYLAERHGIGLSRETLRRIMLEAGLWQDRAAKRPRPYQPRYRRDCRGELIQVDGSKHWWFEGRGPQCTLLVFIDDATSELMHLEMVGSESTFSYMRATRTYLERHGKPVAFYTDKHSAFRNNTASAKGDGMTHLGRALYRLNIELICANSPQAKGRVERVNATLQDRLVKAMRLHRISTIDQANAFLPSYMAQHNRRFAKAPFDPRDLHRPLAIHDDLEAELVWREQRTVTGALTLHYNKVMFILEPSPATKALARKKVDVCEYPDGRLEIQHEGTALPYRMFDKMRRVNQAAVVDNKHLDAALALARVIQQAQPHHAKRNNNEPARTAQPAGLFKAPSPAPSSQKLDRRTLGNSRLKRGPRLSNEELVARGLGEYAR</sequence>
<dbReference type="Gene3D" id="3.30.420.10">
    <property type="entry name" value="Ribonuclease H-like superfamily/Ribonuclease H"/>
    <property type="match status" value="1"/>
</dbReference>
<dbReference type="InterPro" id="IPR012337">
    <property type="entry name" value="RNaseH-like_sf"/>
</dbReference>
<gene>
    <name evidence="4" type="ORF">F4U95_19625</name>
    <name evidence="3" type="ORF">F4U96_19500</name>
</gene>
<dbReference type="InterPro" id="IPR036397">
    <property type="entry name" value="RNaseH_sf"/>
</dbReference>
<dbReference type="EMBL" id="VYQB01000018">
    <property type="protein sequence ID" value="KAA9013111.1"/>
    <property type="molecule type" value="Genomic_DNA"/>
</dbReference>
<dbReference type="SUPFAM" id="SSF46689">
    <property type="entry name" value="Homeodomain-like"/>
    <property type="match status" value="1"/>
</dbReference>
<comment type="caution">
    <text evidence="4">The sequence shown here is derived from an EMBL/GenBank/DDBJ whole genome shotgun (WGS) entry which is preliminary data.</text>
</comment>
<dbReference type="PANTHER" id="PTHR35004:SF7">
    <property type="entry name" value="INTEGRASE PROTEIN"/>
    <property type="match status" value="1"/>
</dbReference>
<dbReference type="InterPro" id="IPR047797">
    <property type="entry name" value="ISNCY_transpos"/>
</dbReference>
<dbReference type="RefSeq" id="WP_150426760.1">
    <property type="nucleotide sequence ID" value="NZ_JBNNIY010000029.1"/>
</dbReference>
<dbReference type="PROSITE" id="PS50994">
    <property type="entry name" value="INTEGRASE"/>
    <property type="match status" value="1"/>
</dbReference>
<dbReference type="GO" id="GO:0015074">
    <property type="term" value="P:DNA integration"/>
    <property type="evidence" value="ECO:0007669"/>
    <property type="project" value="InterPro"/>
</dbReference>
<protein>
    <submittedName>
        <fullName evidence="4">ISNCY family transposase</fullName>
    </submittedName>
</protein>
<evidence type="ECO:0000313" key="6">
    <source>
        <dbReference type="Proteomes" id="UP000326364"/>
    </source>
</evidence>
<dbReference type="InterPro" id="IPR001584">
    <property type="entry name" value="Integrase_cat-core"/>
</dbReference>